<gene>
    <name evidence="3" type="primary">ppx</name>
    <name evidence="3" type="ORF">Pla8534_20390</name>
</gene>
<dbReference type="Pfam" id="PF21447">
    <property type="entry name" value="Ppx-GppA_III"/>
    <property type="match status" value="1"/>
</dbReference>
<reference evidence="3 4" key="1">
    <citation type="submission" date="2019-02" db="EMBL/GenBank/DDBJ databases">
        <title>Deep-cultivation of Planctomycetes and their phenomic and genomic characterization uncovers novel biology.</title>
        <authorList>
            <person name="Wiegand S."/>
            <person name="Jogler M."/>
            <person name="Boedeker C."/>
            <person name="Pinto D."/>
            <person name="Vollmers J."/>
            <person name="Rivas-Marin E."/>
            <person name="Kohn T."/>
            <person name="Peeters S.H."/>
            <person name="Heuer A."/>
            <person name="Rast P."/>
            <person name="Oberbeckmann S."/>
            <person name="Bunk B."/>
            <person name="Jeske O."/>
            <person name="Meyerdierks A."/>
            <person name="Storesund J.E."/>
            <person name="Kallscheuer N."/>
            <person name="Luecker S."/>
            <person name="Lage O.M."/>
            <person name="Pohl T."/>
            <person name="Merkel B.J."/>
            <person name="Hornburger P."/>
            <person name="Mueller R.-W."/>
            <person name="Bruemmer F."/>
            <person name="Labrenz M."/>
            <person name="Spormann A.M."/>
            <person name="Op den Camp H."/>
            <person name="Overmann J."/>
            <person name="Amann R."/>
            <person name="Jetten M.S.M."/>
            <person name="Mascher T."/>
            <person name="Medema M.H."/>
            <person name="Devos D.P."/>
            <person name="Kaster A.-K."/>
            <person name="Ovreas L."/>
            <person name="Rohde M."/>
            <person name="Galperin M.Y."/>
            <person name="Jogler C."/>
        </authorList>
    </citation>
    <scope>NUCLEOTIDE SEQUENCE [LARGE SCALE GENOMIC DNA]</scope>
    <source>
        <strain evidence="3 4">Pla85_3_4</strain>
    </source>
</reference>
<organism evidence="3 4">
    <name type="scientific">Lignipirellula cremea</name>
    <dbReference type="NCBI Taxonomy" id="2528010"/>
    <lineage>
        <taxon>Bacteria</taxon>
        <taxon>Pseudomonadati</taxon>
        <taxon>Planctomycetota</taxon>
        <taxon>Planctomycetia</taxon>
        <taxon>Pirellulales</taxon>
        <taxon>Pirellulaceae</taxon>
        <taxon>Lignipirellula</taxon>
    </lineage>
</organism>
<dbReference type="GO" id="GO:0004309">
    <property type="term" value="F:exopolyphosphatase activity"/>
    <property type="evidence" value="ECO:0007669"/>
    <property type="project" value="UniProtKB-EC"/>
</dbReference>
<dbReference type="PANTHER" id="PTHR30005">
    <property type="entry name" value="EXOPOLYPHOSPHATASE"/>
    <property type="match status" value="1"/>
</dbReference>
<dbReference type="InterPro" id="IPR050273">
    <property type="entry name" value="GppA/Ppx_hydrolase"/>
</dbReference>
<feature type="domain" description="Ppx/GppA phosphatase N-terminal" evidence="1">
    <location>
        <begin position="21"/>
        <end position="304"/>
    </location>
</feature>
<dbReference type="EC" id="3.6.1.11" evidence="3"/>
<dbReference type="SUPFAM" id="SSF53067">
    <property type="entry name" value="Actin-like ATPase domain"/>
    <property type="match status" value="2"/>
</dbReference>
<accession>A0A518DQZ2</accession>
<evidence type="ECO:0000259" key="2">
    <source>
        <dbReference type="Pfam" id="PF21447"/>
    </source>
</evidence>
<keyword evidence="4" id="KW-1185">Reference proteome</keyword>
<dbReference type="CDD" id="cd24006">
    <property type="entry name" value="ASKHA_NBD_PPX_GppA"/>
    <property type="match status" value="1"/>
</dbReference>
<dbReference type="SUPFAM" id="SSF109604">
    <property type="entry name" value="HD-domain/PDEase-like"/>
    <property type="match status" value="1"/>
</dbReference>
<evidence type="ECO:0000313" key="4">
    <source>
        <dbReference type="Proteomes" id="UP000317648"/>
    </source>
</evidence>
<dbReference type="Pfam" id="PF02541">
    <property type="entry name" value="Ppx-GppA"/>
    <property type="match status" value="1"/>
</dbReference>
<dbReference type="InterPro" id="IPR043129">
    <property type="entry name" value="ATPase_NBD"/>
</dbReference>
<evidence type="ECO:0000259" key="1">
    <source>
        <dbReference type="Pfam" id="PF02541"/>
    </source>
</evidence>
<dbReference type="KEGG" id="lcre:Pla8534_20390"/>
<dbReference type="Proteomes" id="UP000317648">
    <property type="component" value="Chromosome"/>
</dbReference>
<dbReference type="Gene3D" id="3.30.420.150">
    <property type="entry name" value="Exopolyphosphatase. Domain 2"/>
    <property type="match status" value="1"/>
</dbReference>
<proteinExistence type="predicted"/>
<protein>
    <submittedName>
        <fullName evidence="3">Exopolyphosphatase</fullName>
        <ecNumber evidence="3">3.6.1.11</ecNumber>
    </submittedName>
</protein>
<evidence type="ECO:0000313" key="3">
    <source>
        <dbReference type="EMBL" id="QDU94251.1"/>
    </source>
</evidence>
<dbReference type="EMBL" id="CP036433">
    <property type="protein sequence ID" value="QDU94251.1"/>
    <property type="molecule type" value="Genomic_DNA"/>
</dbReference>
<sequence length="507" mass="56965">MAVIDIGATSIRMAVGEINAQGDVRVIDTLSQAVSLGKDVFTRGQINKSTIEDCVRVLKIYRHKLREYQISGSDRIRVVATSAVREASNRLSLIDRVYIATGLEVEPLDEAEVTRLTFLGVQPHLVSDNRFADAQTLVVEVGGGSTEVLLIRDLNVAFSYTYRLGSMRLRRTLEAYRAPAMKVREIMENQIARTVNQIRRRVASDAPSQMIALGGDVRFAVAELLPDWDRHELATIDVAALRELTDDLLNSHVDELVQQRHLNFPDAETVGPALLTYVELAEALGLKQLHVSNVNLRDGLLEEIALGQTWTEEFRHQIIRSALDVAEKYSCDRAHAVQVAELSRSLFRELADEHQLDPRYEMLLYTAALLHEAGLFISNRAYHKHSMYVIRNSEIFGLGKSELLLVALTARYHRRASPQPTHEGYAMLERDRRVAIAKMAALLRIAVSLDESRTQRINQISCSRRKDQLVISVHGVDDMSLELLALRQSGTLFEEVFGLKPVLRSVS</sequence>
<keyword evidence="3" id="KW-0378">Hydrolase</keyword>
<dbReference type="InterPro" id="IPR048950">
    <property type="entry name" value="Ppx_GppA_C"/>
</dbReference>
<dbReference type="PANTHER" id="PTHR30005:SF0">
    <property type="entry name" value="RETROGRADE REGULATION PROTEIN 2"/>
    <property type="match status" value="1"/>
</dbReference>
<dbReference type="InterPro" id="IPR003695">
    <property type="entry name" value="Ppx_GppA_N"/>
</dbReference>
<feature type="domain" description="Ppx/GppA phosphatase C-terminal" evidence="2">
    <location>
        <begin position="320"/>
        <end position="468"/>
    </location>
</feature>
<name>A0A518DQZ2_9BACT</name>
<dbReference type="Gene3D" id="1.10.3210.10">
    <property type="entry name" value="Hypothetical protein af1432"/>
    <property type="match status" value="1"/>
</dbReference>
<dbReference type="AlphaFoldDB" id="A0A518DQZ2"/>
<dbReference type="Gene3D" id="3.30.420.40">
    <property type="match status" value="1"/>
</dbReference>